<feature type="domain" description="ChrR-like cupin" evidence="1">
    <location>
        <begin position="4"/>
        <end position="97"/>
    </location>
</feature>
<dbReference type="InterPro" id="IPR025979">
    <property type="entry name" value="ChrR-like_cupin_dom"/>
</dbReference>
<dbReference type="Proteomes" id="UP000535491">
    <property type="component" value="Unassembled WGS sequence"/>
</dbReference>
<name>A0A7W1WN12_9BACL</name>
<dbReference type="InterPro" id="IPR011051">
    <property type="entry name" value="RmlC_Cupin_sf"/>
</dbReference>
<reference evidence="2 3" key="1">
    <citation type="submission" date="2020-07" db="EMBL/GenBank/DDBJ databases">
        <authorList>
            <person name="Feng H."/>
        </authorList>
    </citation>
    <scope>NUCLEOTIDE SEQUENCE [LARGE SCALE GENOMIC DNA]</scope>
    <source>
        <strain evidence="3">s-10</strain>
    </source>
</reference>
<dbReference type="InterPro" id="IPR014710">
    <property type="entry name" value="RmlC-like_jellyroll"/>
</dbReference>
<dbReference type="RefSeq" id="WP_181750118.1">
    <property type="nucleotide sequence ID" value="NZ_JACEIQ010000001.1"/>
</dbReference>
<dbReference type="EMBL" id="JACEIQ010000001">
    <property type="protein sequence ID" value="MBA4492892.1"/>
    <property type="molecule type" value="Genomic_DNA"/>
</dbReference>
<dbReference type="Pfam" id="PF12973">
    <property type="entry name" value="Cupin_7"/>
    <property type="match status" value="1"/>
</dbReference>
<dbReference type="SUPFAM" id="SSF51182">
    <property type="entry name" value="RmlC-like cupins"/>
    <property type="match status" value="1"/>
</dbReference>
<evidence type="ECO:0000259" key="1">
    <source>
        <dbReference type="Pfam" id="PF12973"/>
    </source>
</evidence>
<sequence>MNKPYVIRTGDRDSIPMGCGVKISYLRKAAGEYSVLLQMESGGQFPVHEHIGGEEIFVIDGQVKIGDYELNRGDYFYTPPGFSKAVTTRTGCTLLICSTKGIEAESKFSTYSQSIK</sequence>
<proteinExistence type="predicted"/>
<keyword evidence="3" id="KW-1185">Reference proteome</keyword>
<organism evidence="2 3">
    <name type="scientific">Paenactinomyces guangxiensis</name>
    <dbReference type="NCBI Taxonomy" id="1490290"/>
    <lineage>
        <taxon>Bacteria</taxon>
        <taxon>Bacillati</taxon>
        <taxon>Bacillota</taxon>
        <taxon>Bacilli</taxon>
        <taxon>Bacillales</taxon>
        <taxon>Thermoactinomycetaceae</taxon>
        <taxon>Paenactinomyces</taxon>
    </lineage>
</organism>
<comment type="caution">
    <text evidence="2">The sequence shown here is derived from an EMBL/GenBank/DDBJ whole genome shotgun (WGS) entry which is preliminary data.</text>
</comment>
<dbReference type="Gene3D" id="2.60.120.10">
    <property type="entry name" value="Jelly Rolls"/>
    <property type="match status" value="1"/>
</dbReference>
<accession>A0A7W1WN12</accession>
<dbReference type="AlphaFoldDB" id="A0A7W1WN12"/>
<evidence type="ECO:0000313" key="2">
    <source>
        <dbReference type="EMBL" id="MBA4492892.1"/>
    </source>
</evidence>
<gene>
    <name evidence="2" type="ORF">H1191_01005</name>
</gene>
<evidence type="ECO:0000313" key="3">
    <source>
        <dbReference type="Proteomes" id="UP000535491"/>
    </source>
</evidence>
<protein>
    <submittedName>
        <fullName evidence="2">Cupin domain-containing protein</fullName>
    </submittedName>
</protein>